<dbReference type="InterPro" id="IPR007325">
    <property type="entry name" value="KFase/CYL"/>
</dbReference>
<accession>A0A382RQY4</accession>
<gene>
    <name evidence="1" type="ORF">METZ01_LOCUS352957</name>
</gene>
<dbReference type="GO" id="GO:0019441">
    <property type="term" value="P:L-tryptophan catabolic process to kynurenine"/>
    <property type="evidence" value="ECO:0007669"/>
    <property type="project" value="InterPro"/>
</dbReference>
<proteinExistence type="predicted"/>
<dbReference type="GO" id="GO:0004061">
    <property type="term" value="F:arylformamidase activity"/>
    <property type="evidence" value="ECO:0007669"/>
    <property type="project" value="InterPro"/>
</dbReference>
<dbReference type="EMBL" id="UINC01123563">
    <property type="protein sequence ID" value="SVD00103.1"/>
    <property type="molecule type" value="Genomic_DNA"/>
</dbReference>
<dbReference type="AlphaFoldDB" id="A0A382RQY4"/>
<dbReference type="Gene3D" id="3.50.30.50">
    <property type="entry name" value="Putative cyclase"/>
    <property type="match status" value="1"/>
</dbReference>
<dbReference type="InterPro" id="IPR037175">
    <property type="entry name" value="KFase_sf"/>
</dbReference>
<dbReference type="SUPFAM" id="SSF102198">
    <property type="entry name" value="Putative cyclase"/>
    <property type="match status" value="1"/>
</dbReference>
<organism evidence="1">
    <name type="scientific">marine metagenome</name>
    <dbReference type="NCBI Taxonomy" id="408172"/>
    <lineage>
        <taxon>unclassified sequences</taxon>
        <taxon>metagenomes</taxon>
        <taxon>ecological metagenomes</taxon>
    </lineage>
</organism>
<name>A0A382RQY4_9ZZZZ</name>
<evidence type="ECO:0000313" key="1">
    <source>
        <dbReference type="EMBL" id="SVD00103.1"/>
    </source>
</evidence>
<sequence length="253" mass="27907">MITEIHHKGQLYTIDSSRGIDLSVKNLFDGKNPAFFGANQPSIIPVQSSEFIGDVKQGGTCNVFSASVDIHCTGTHTECISHVNDSNIQVPDVCPSGFISSQLISVSPESADATIDSYHIELSTDLIISKHILEEKIAESHQALILRTLPNMESKKSRNYDKHPAPFFTNDAIDYLNELAIEHLLVDLPSIDKADDGGQLGNHHRFFKQGKTISELLYIPDSVSDGFGFLQIQIPNWGLDAAPSRPIFYPVEF</sequence>
<protein>
    <recommendedName>
        <fullName evidence="2">Cyclase family protein</fullName>
    </recommendedName>
</protein>
<evidence type="ECO:0008006" key="2">
    <source>
        <dbReference type="Google" id="ProtNLM"/>
    </source>
</evidence>
<dbReference type="Pfam" id="PF04199">
    <property type="entry name" value="Cyclase"/>
    <property type="match status" value="1"/>
</dbReference>
<reference evidence="1" key="1">
    <citation type="submission" date="2018-05" db="EMBL/GenBank/DDBJ databases">
        <authorList>
            <person name="Lanie J.A."/>
            <person name="Ng W.-L."/>
            <person name="Kazmierczak K.M."/>
            <person name="Andrzejewski T.M."/>
            <person name="Davidsen T.M."/>
            <person name="Wayne K.J."/>
            <person name="Tettelin H."/>
            <person name="Glass J.I."/>
            <person name="Rusch D."/>
            <person name="Podicherti R."/>
            <person name="Tsui H.-C.T."/>
            <person name="Winkler M.E."/>
        </authorList>
    </citation>
    <scope>NUCLEOTIDE SEQUENCE</scope>
</reference>